<proteinExistence type="predicted"/>
<dbReference type="EMBL" id="JALLPJ020000973">
    <property type="protein sequence ID" value="KAL3778706.1"/>
    <property type="molecule type" value="Genomic_DNA"/>
</dbReference>
<feature type="region of interest" description="Disordered" evidence="2">
    <location>
        <begin position="1"/>
        <end position="27"/>
    </location>
</feature>
<evidence type="ECO:0000313" key="4">
    <source>
        <dbReference type="Proteomes" id="UP001530400"/>
    </source>
</evidence>
<evidence type="ECO:0000313" key="3">
    <source>
        <dbReference type="EMBL" id="KAL3778706.1"/>
    </source>
</evidence>
<feature type="coiled-coil region" evidence="1">
    <location>
        <begin position="184"/>
        <end position="211"/>
    </location>
</feature>
<evidence type="ECO:0000256" key="2">
    <source>
        <dbReference type="SAM" id="MobiDB-lite"/>
    </source>
</evidence>
<sequence length="275" mass="31427">MSDPFSKQFNTLLSERDAHNSAAQTADLARRREEQLLSSHRSTSAHLLEQLNISKSKEGEVARKLQNLKEAKLRLQKGIESERAEIVKLSNELRGRELQEREMKRAFVKEMEGMNDELDDLLCKAENGKIMRLIDKETVQWLVETKLGGIMEQAVNGMDENYVEAENEKWREVRGKIEEALGGLVEADEKVREEMGEKAELEKMLGALREKFGVVHPQVGQNEIQALEMKWEQEIELMDDSNDPNDGMDCRDMPSKSHEGAAADPTHMQLFYDGQ</sequence>
<dbReference type="Proteomes" id="UP001530400">
    <property type="component" value="Unassembled WGS sequence"/>
</dbReference>
<organism evidence="3 4">
    <name type="scientific">Cyclotella atomus</name>
    <dbReference type="NCBI Taxonomy" id="382360"/>
    <lineage>
        <taxon>Eukaryota</taxon>
        <taxon>Sar</taxon>
        <taxon>Stramenopiles</taxon>
        <taxon>Ochrophyta</taxon>
        <taxon>Bacillariophyta</taxon>
        <taxon>Coscinodiscophyceae</taxon>
        <taxon>Thalassiosirophycidae</taxon>
        <taxon>Stephanodiscales</taxon>
        <taxon>Stephanodiscaceae</taxon>
        <taxon>Cyclotella</taxon>
    </lineage>
</organism>
<comment type="caution">
    <text evidence="3">The sequence shown here is derived from an EMBL/GenBank/DDBJ whole genome shotgun (WGS) entry which is preliminary data.</text>
</comment>
<feature type="compositionally biased region" description="Polar residues" evidence="2">
    <location>
        <begin position="1"/>
        <end position="13"/>
    </location>
</feature>
<protein>
    <submittedName>
        <fullName evidence="3">Uncharacterized protein</fullName>
    </submittedName>
</protein>
<gene>
    <name evidence="3" type="ORF">ACHAWO_005378</name>
</gene>
<dbReference type="AlphaFoldDB" id="A0ABD3NTI3"/>
<feature type="compositionally biased region" description="Basic and acidic residues" evidence="2">
    <location>
        <begin position="248"/>
        <end position="261"/>
    </location>
</feature>
<evidence type="ECO:0000256" key="1">
    <source>
        <dbReference type="SAM" id="Coils"/>
    </source>
</evidence>
<feature type="region of interest" description="Disordered" evidence="2">
    <location>
        <begin position="239"/>
        <end position="275"/>
    </location>
</feature>
<accession>A0ABD3NTI3</accession>
<feature type="coiled-coil region" evidence="1">
    <location>
        <begin position="65"/>
        <end position="99"/>
    </location>
</feature>
<keyword evidence="1" id="KW-0175">Coiled coil</keyword>
<reference evidence="3 4" key="1">
    <citation type="submission" date="2024-10" db="EMBL/GenBank/DDBJ databases">
        <title>Updated reference genomes for cyclostephanoid diatoms.</title>
        <authorList>
            <person name="Roberts W.R."/>
            <person name="Alverson A.J."/>
        </authorList>
    </citation>
    <scope>NUCLEOTIDE SEQUENCE [LARGE SCALE GENOMIC DNA]</scope>
    <source>
        <strain evidence="3 4">AJA010-31</strain>
    </source>
</reference>
<keyword evidence="4" id="KW-1185">Reference proteome</keyword>
<name>A0ABD3NTI3_9STRA</name>